<organism evidence="2 3">
    <name type="scientific">Parascaris equorum</name>
    <name type="common">Equine roundworm</name>
    <dbReference type="NCBI Taxonomy" id="6256"/>
    <lineage>
        <taxon>Eukaryota</taxon>
        <taxon>Metazoa</taxon>
        <taxon>Ecdysozoa</taxon>
        <taxon>Nematoda</taxon>
        <taxon>Chromadorea</taxon>
        <taxon>Rhabditida</taxon>
        <taxon>Spirurina</taxon>
        <taxon>Ascaridomorpha</taxon>
        <taxon>Ascaridoidea</taxon>
        <taxon>Ascarididae</taxon>
        <taxon>Parascaris</taxon>
    </lineage>
</organism>
<feature type="compositionally biased region" description="Basic and acidic residues" evidence="1">
    <location>
        <begin position="11"/>
        <end position="24"/>
    </location>
</feature>
<keyword evidence="2" id="KW-1185">Reference proteome</keyword>
<evidence type="ECO:0000313" key="2">
    <source>
        <dbReference type="Proteomes" id="UP000887564"/>
    </source>
</evidence>
<sequence length="58" mass="6914">MRPVEIGRSANLEEHSKEKDIEQKGVDVEGDQRFRALRKPCYEFFRWVVSSFDKELVK</sequence>
<accession>A0A914SAZ3</accession>
<dbReference type="AlphaFoldDB" id="A0A914SAZ3"/>
<feature type="region of interest" description="Disordered" evidence="1">
    <location>
        <begin position="1"/>
        <end position="24"/>
    </location>
</feature>
<reference evidence="3" key="1">
    <citation type="submission" date="2022-11" db="UniProtKB">
        <authorList>
            <consortium name="WormBaseParasite"/>
        </authorList>
    </citation>
    <scope>IDENTIFICATION</scope>
</reference>
<name>A0A914SAZ3_PAREQ</name>
<proteinExistence type="predicted"/>
<protein>
    <submittedName>
        <fullName evidence="3">Uncharacterized protein</fullName>
    </submittedName>
</protein>
<dbReference type="WBParaSite" id="PEQ_0001452901-mRNA-1">
    <property type="protein sequence ID" value="PEQ_0001452901-mRNA-1"/>
    <property type="gene ID" value="PEQ_0001452901"/>
</dbReference>
<evidence type="ECO:0000256" key="1">
    <source>
        <dbReference type="SAM" id="MobiDB-lite"/>
    </source>
</evidence>
<evidence type="ECO:0000313" key="3">
    <source>
        <dbReference type="WBParaSite" id="PEQ_0001452901-mRNA-1"/>
    </source>
</evidence>
<dbReference type="Proteomes" id="UP000887564">
    <property type="component" value="Unplaced"/>
</dbReference>